<sequence length="84" mass="9121">MIMSQQDVRNMEKSGETHRLSIALTIGTTIGVIGLVLLLYGAFGTGAEYNRSDGFNINLWWGLVMLIVGAVMAGGSFLSSRKKR</sequence>
<dbReference type="EMBL" id="BNJG01000001">
    <property type="protein sequence ID" value="GHO54083.1"/>
    <property type="molecule type" value="Genomic_DNA"/>
</dbReference>
<reference evidence="2 3" key="1">
    <citation type="journal article" date="2021" name="Int. J. Syst. Evol. Microbiol.">
        <title>Reticulibacter mediterranei gen. nov., sp. nov., within the new family Reticulibacteraceae fam. nov., and Ktedonospora formicarum gen. nov., sp. nov., Ktedonobacter robiniae sp. nov., Dictyobacter formicarum sp. nov. and Dictyobacter arantiisoli sp. nov., belonging to the class Ktedonobacteria.</title>
        <authorList>
            <person name="Yabe S."/>
            <person name="Zheng Y."/>
            <person name="Wang C.M."/>
            <person name="Sakai Y."/>
            <person name="Abe K."/>
            <person name="Yokota A."/>
            <person name="Donadio S."/>
            <person name="Cavaletti L."/>
            <person name="Monciardini P."/>
        </authorList>
    </citation>
    <scope>NUCLEOTIDE SEQUENCE [LARGE SCALE GENOMIC DNA]</scope>
    <source>
        <strain evidence="2 3">SOSP1-30</strain>
    </source>
</reference>
<evidence type="ECO:0008006" key="4">
    <source>
        <dbReference type="Google" id="ProtNLM"/>
    </source>
</evidence>
<evidence type="ECO:0000313" key="3">
    <source>
        <dbReference type="Proteomes" id="UP000654345"/>
    </source>
</evidence>
<feature type="transmembrane region" description="Helical" evidence="1">
    <location>
        <begin position="20"/>
        <end position="40"/>
    </location>
</feature>
<gene>
    <name evidence="2" type="ORF">KSB_25580</name>
</gene>
<keyword evidence="1" id="KW-0812">Transmembrane</keyword>
<evidence type="ECO:0000256" key="1">
    <source>
        <dbReference type="SAM" id="Phobius"/>
    </source>
</evidence>
<name>A0ABQ3UN15_9CHLR</name>
<comment type="caution">
    <text evidence="2">The sequence shown here is derived from an EMBL/GenBank/DDBJ whole genome shotgun (WGS) entry which is preliminary data.</text>
</comment>
<keyword evidence="3" id="KW-1185">Reference proteome</keyword>
<protein>
    <recommendedName>
        <fullName evidence="4">Gram-positive cocci surface proteins LPxTG domain-containing protein</fullName>
    </recommendedName>
</protein>
<feature type="transmembrane region" description="Helical" evidence="1">
    <location>
        <begin position="60"/>
        <end position="78"/>
    </location>
</feature>
<keyword evidence="1" id="KW-0472">Membrane</keyword>
<proteinExistence type="predicted"/>
<dbReference type="Proteomes" id="UP000654345">
    <property type="component" value="Unassembled WGS sequence"/>
</dbReference>
<keyword evidence="1" id="KW-1133">Transmembrane helix</keyword>
<organism evidence="2 3">
    <name type="scientific">Ktedonobacter robiniae</name>
    <dbReference type="NCBI Taxonomy" id="2778365"/>
    <lineage>
        <taxon>Bacteria</taxon>
        <taxon>Bacillati</taxon>
        <taxon>Chloroflexota</taxon>
        <taxon>Ktedonobacteria</taxon>
        <taxon>Ktedonobacterales</taxon>
        <taxon>Ktedonobacteraceae</taxon>
        <taxon>Ktedonobacter</taxon>
    </lineage>
</organism>
<accession>A0ABQ3UN15</accession>
<evidence type="ECO:0000313" key="2">
    <source>
        <dbReference type="EMBL" id="GHO54083.1"/>
    </source>
</evidence>